<evidence type="ECO:0000313" key="3">
    <source>
        <dbReference type="EMBL" id="SHF82346.1"/>
    </source>
</evidence>
<dbReference type="Pfam" id="PF11887">
    <property type="entry name" value="Mce4_CUP1"/>
    <property type="match status" value="1"/>
</dbReference>
<protein>
    <submittedName>
        <fullName evidence="3">Phospholipid/cholesterol/gamma-HCH transport system substrate-binding protein</fullName>
    </submittedName>
</protein>
<dbReference type="Proteomes" id="UP000186132">
    <property type="component" value="Unassembled WGS sequence"/>
</dbReference>
<accession>A0A1M5ET78</accession>
<dbReference type="NCBIfam" id="TIGR00996">
    <property type="entry name" value="Mtu_fam_mce"/>
    <property type="match status" value="1"/>
</dbReference>
<gene>
    <name evidence="3" type="ORF">SAMN05443575_0993</name>
</gene>
<dbReference type="InterPro" id="IPR052336">
    <property type="entry name" value="MlaD_Phospholipid_Transporter"/>
</dbReference>
<keyword evidence="4" id="KW-1185">Reference proteome</keyword>
<proteinExistence type="predicted"/>
<dbReference type="InterPro" id="IPR005693">
    <property type="entry name" value="Mce"/>
</dbReference>
<evidence type="ECO:0000313" key="4">
    <source>
        <dbReference type="Proteomes" id="UP000186132"/>
    </source>
</evidence>
<reference evidence="4" key="1">
    <citation type="submission" date="2016-11" db="EMBL/GenBank/DDBJ databases">
        <authorList>
            <person name="Varghese N."/>
            <person name="Submissions S."/>
        </authorList>
    </citation>
    <scope>NUCLEOTIDE SEQUENCE [LARGE SCALE GENOMIC DNA]</scope>
    <source>
        <strain evidence="4">DSM 45627</strain>
    </source>
</reference>
<sequence length="335" mass="35154">MKAFSERNPIAVAVVGLTALVAVVVAGLNADHLPLVGSGDTYAANFRDAGGLKSGDDVRVAGVKVGEVEDIDLVRRHVRVEFTVKDAWLGDRSTAAIRIKTLLGEEYVALDPQGSHALAEATPIPVARTTTPLDVSAALSGLARTTGGIDTAQLARGFDTLSSAFQNTPRSVHTALTGLSRLSKTIASRDEQLRRLAANASEVTGSLARSDRNIAALIGDGSLLLQELRQRSQAISGLLTGTRDLARQLSGFVRDNQAALAPALAQLSKVTTILTGNKRNLDAALRAIGPYYSMLTDATGSGRWVDVYLCGLFTKSGAPILDANAKRNCRPGTGS</sequence>
<dbReference type="PRINTS" id="PR01782">
    <property type="entry name" value="MCEVIRFACTOR"/>
</dbReference>
<dbReference type="EMBL" id="FQVU01000001">
    <property type="protein sequence ID" value="SHF82346.1"/>
    <property type="molecule type" value="Genomic_DNA"/>
</dbReference>
<dbReference type="GO" id="GO:0005576">
    <property type="term" value="C:extracellular region"/>
    <property type="evidence" value="ECO:0007669"/>
    <property type="project" value="TreeGrafter"/>
</dbReference>
<dbReference type="PANTHER" id="PTHR33371:SF18">
    <property type="entry name" value="MCE-FAMILY PROTEIN MCE3C"/>
    <property type="match status" value="1"/>
</dbReference>
<dbReference type="PANTHER" id="PTHR33371">
    <property type="entry name" value="INTERMEMBRANE PHOSPHOLIPID TRANSPORT SYSTEM BINDING PROTEIN MLAD-RELATED"/>
    <property type="match status" value="1"/>
</dbReference>
<organism evidence="3 4">
    <name type="scientific">Jatrophihabitans endophyticus</name>
    <dbReference type="NCBI Taxonomy" id="1206085"/>
    <lineage>
        <taxon>Bacteria</taxon>
        <taxon>Bacillati</taxon>
        <taxon>Actinomycetota</taxon>
        <taxon>Actinomycetes</taxon>
        <taxon>Jatrophihabitantales</taxon>
        <taxon>Jatrophihabitantaceae</taxon>
        <taxon>Jatrophihabitans</taxon>
    </lineage>
</organism>
<evidence type="ECO:0000259" key="1">
    <source>
        <dbReference type="Pfam" id="PF02470"/>
    </source>
</evidence>
<dbReference type="AlphaFoldDB" id="A0A1M5ET78"/>
<name>A0A1M5ET78_9ACTN</name>
<dbReference type="InterPro" id="IPR024516">
    <property type="entry name" value="Mce_C"/>
</dbReference>
<dbReference type="InterPro" id="IPR003399">
    <property type="entry name" value="Mce/MlaD"/>
</dbReference>
<evidence type="ECO:0000259" key="2">
    <source>
        <dbReference type="Pfam" id="PF11887"/>
    </source>
</evidence>
<dbReference type="Pfam" id="PF02470">
    <property type="entry name" value="MlaD"/>
    <property type="match status" value="1"/>
</dbReference>
<dbReference type="OrthoDB" id="5241191at2"/>
<feature type="domain" description="Mammalian cell entry C-terminal" evidence="2">
    <location>
        <begin position="116"/>
        <end position="302"/>
    </location>
</feature>
<dbReference type="STRING" id="1206085.SAMN05443575_0993"/>
<dbReference type="RefSeq" id="WP_073387142.1">
    <property type="nucleotide sequence ID" value="NZ_FQVU01000001.1"/>
</dbReference>
<feature type="domain" description="Mce/MlaD" evidence="1">
    <location>
        <begin position="39"/>
        <end position="112"/>
    </location>
</feature>